<evidence type="ECO:0000313" key="1">
    <source>
        <dbReference type="EMBL" id="DAD79275.1"/>
    </source>
</evidence>
<name>A0A8S5MBG0_9CAUD</name>
<reference evidence="1" key="1">
    <citation type="journal article" date="2021" name="Proc. Natl. Acad. Sci. U.S.A.">
        <title>A Catalog of Tens of Thousands of Viruses from Human Metagenomes Reveals Hidden Associations with Chronic Diseases.</title>
        <authorList>
            <person name="Tisza M.J."/>
            <person name="Buck C.B."/>
        </authorList>
    </citation>
    <scope>NUCLEOTIDE SEQUENCE</scope>
    <source>
        <strain evidence="1">CtRPH1</strain>
    </source>
</reference>
<dbReference type="EMBL" id="BK014862">
    <property type="protein sequence ID" value="DAD79275.1"/>
    <property type="molecule type" value="Genomic_DNA"/>
</dbReference>
<sequence length="113" mass="12343">MKVFQIKAGLCHWDASSISPNAAAATVRFPGLNFVDAPDTVFEGWGYDASQTGDARFIKPIAPVGWHYDDATGTFYPDAEPTPAPTLAEQIADQQELAVDHEYRLTMLELGVE</sequence>
<organism evidence="1">
    <name type="scientific">Myoviridae sp. ctRPH1</name>
    <dbReference type="NCBI Taxonomy" id="2826650"/>
    <lineage>
        <taxon>Viruses</taxon>
        <taxon>Duplodnaviria</taxon>
        <taxon>Heunggongvirae</taxon>
        <taxon>Uroviricota</taxon>
        <taxon>Caudoviricetes</taxon>
    </lineage>
</organism>
<proteinExistence type="predicted"/>
<accession>A0A8S5MBG0</accession>
<protein>
    <submittedName>
        <fullName evidence="1">Uncharacterized protein</fullName>
    </submittedName>
</protein>